<sequence length="117" mass="13279">MPTGDTAIRPLLYPQKVLRSVAAALRSLAPSPQSRARIRLGRPRTFSLLQTRLGCEKVPRNMHSEELKRTKRPKMLGPLPNGGHLTPSRKENPNFLVYKKGEFVFCSLLAFFFVLFD</sequence>
<keyword evidence="3" id="KW-1185">Reference proteome</keyword>
<reference evidence="2 3" key="1">
    <citation type="submission" date="2021-06" db="EMBL/GenBank/DDBJ databases">
        <title>Caerostris extrusa draft genome.</title>
        <authorList>
            <person name="Kono N."/>
            <person name="Arakawa K."/>
        </authorList>
    </citation>
    <scope>NUCLEOTIDE SEQUENCE [LARGE SCALE GENOMIC DNA]</scope>
</reference>
<feature type="region of interest" description="Disordered" evidence="1">
    <location>
        <begin position="61"/>
        <end position="87"/>
    </location>
</feature>
<evidence type="ECO:0000313" key="3">
    <source>
        <dbReference type="Proteomes" id="UP001054945"/>
    </source>
</evidence>
<accession>A0AAV4W3S5</accession>
<evidence type="ECO:0000313" key="2">
    <source>
        <dbReference type="EMBL" id="GIY77392.1"/>
    </source>
</evidence>
<proteinExistence type="predicted"/>
<dbReference type="EMBL" id="BPLR01015617">
    <property type="protein sequence ID" value="GIY77392.1"/>
    <property type="molecule type" value="Genomic_DNA"/>
</dbReference>
<organism evidence="2 3">
    <name type="scientific">Caerostris extrusa</name>
    <name type="common">Bark spider</name>
    <name type="synonym">Caerostris bankana</name>
    <dbReference type="NCBI Taxonomy" id="172846"/>
    <lineage>
        <taxon>Eukaryota</taxon>
        <taxon>Metazoa</taxon>
        <taxon>Ecdysozoa</taxon>
        <taxon>Arthropoda</taxon>
        <taxon>Chelicerata</taxon>
        <taxon>Arachnida</taxon>
        <taxon>Araneae</taxon>
        <taxon>Araneomorphae</taxon>
        <taxon>Entelegynae</taxon>
        <taxon>Araneoidea</taxon>
        <taxon>Araneidae</taxon>
        <taxon>Caerostris</taxon>
    </lineage>
</organism>
<gene>
    <name evidence="2" type="ORF">CEXT_808941</name>
</gene>
<evidence type="ECO:0000256" key="1">
    <source>
        <dbReference type="SAM" id="MobiDB-lite"/>
    </source>
</evidence>
<name>A0AAV4W3S5_CAEEX</name>
<dbReference type="AlphaFoldDB" id="A0AAV4W3S5"/>
<dbReference type="Proteomes" id="UP001054945">
    <property type="component" value="Unassembled WGS sequence"/>
</dbReference>
<comment type="caution">
    <text evidence="2">The sequence shown here is derived from an EMBL/GenBank/DDBJ whole genome shotgun (WGS) entry which is preliminary data.</text>
</comment>
<protein>
    <submittedName>
        <fullName evidence="2">Uncharacterized protein</fullName>
    </submittedName>
</protein>